<gene>
    <name evidence="2" type="ORF">HYN43_026995</name>
</gene>
<evidence type="ECO:0000313" key="2">
    <source>
        <dbReference type="EMBL" id="AYL98697.1"/>
    </source>
</evidence>
<dbReference type="AlphaFoldDB" id="A0A494VSV7"/>
<keyword evidence="3" id="KW-1185">Reference proteome</keyword>
<dbReference type="EMBL" id="CP032869">
    <property type="protein sequence ID" value="AYL98697.1"/>
    <property type="molecule type" value="Genomic_DNA"/>
</dbReference>
<accession>A0A494VSV7</accession>
<sequence length="109" mass="12124">MKKLALMLLFAATATVLYSCSNPPAPPAVNKKLEGNWKSKDGATKLSITDKDFILDDGQASKEDYFVKGDTIYTSYEGARPFTKFAIKELTDSKLTLCYPDSDIVEFNR</sequence>
<feature type="chain" id="PRO_5019712753" description="DUF5640 domain-containing protein" evidence="1">
    <location>
        <begin position="20"/>
        <end position="109"/>
    </location>
</feature>
<proteinExistence type="predicted"/>
<dbReference type="RefSeq" id="WP_119406969.1">
    <property type="nucleotide sequence ID" value="NZ_CP032869.1"/>
</dbReference>
<dbReference type="PROSITE" id="PS51257">
    <property type="entry name" value="PROKAR_LIPOPROTEIN"/>
    <property type="match status" value="1"/>
</dbReference>
<reference evidence="2 3" key="1">
    <citation type="submission" date="2018-10" db="EMBL/GenBank/DDBJ databases">
        <title>Genome sequencing of Mucilaginibacter sp. HYN0043.</title>
        <authorList>
            <person name="Kim M."/>
            <person name="Yi H."/>
        </authorList>
    </citation>
    <scope>NUCLEOTIDE SEQUENCE [LARGE SCALE GENOMIC DNA]</scope>
    <source>
        <strain evidence="2 3">HYN0043</strain>
    </source>
</reference>
<dbReference type="KEGG" id="muh:HYN43_026995"/>
<organism evidence="2 3">
    <name type="scientific">Mucilaginibacter celer</name>
    <dbReference type="NCBI Taxonomy" id="2305508"/>
    <lineage>
        <taxon>Bacteria</taxon>
        <taxon>Pseudomonadati</taxon>
        <taxon>Bacteroidota</taxon>
        <taxon>Sphingobacteriia</taxon>
        <taxon>Sphingobacteriales</taxon>
        <taxon>Sphingobacteriaceae</taxon>
        <taxon>Mucilaginibacter</taxon>
    </lineage>
</organism>
<feature type="signal peptide" evidence="1">
    <location>
        <begin position="1"/>
        <end position="19"/>
    </location>
</feature>
<keyword evidence="1" id="KW-0732">Signal</keyword>
<name>A0A494VSV7_9SPHI</name>
<protein>
    <recommendedName>
        <fullName evidence="4">DUF5640 domain-containing protein</fullName>
    </recommendedName>
</protein>
<evidence type="ECO:0000313" key="3">
    <source>
        <dbReference type="Proteomes" id="UP000270046"/>
    </source>
</evidence>
<evidence type="ECO:0008006" key="4">
    <source>
        <dbReference type="Google" id="ProtNLM"/>
    </source>
</evidence>
<dbReference type="Proteomes" id="UP000270046">
    <property type="component" value="Chromosome"/>
</dbReference>
<evidence type="ECO:0000256" key="1">
    <source>
        <dbReference type="SAM" id="SignalP"/>
    </source>
</evidence>
<dbReference type="OrthoDB" id="798656at2"/>